<feature type="signal peptide" evidence="6">
    <location>
        <begin position="1"/>
        <end position="23"/>
    </location>
</feature>
<keyword evidence="8" id="KW-1185">Reference proteome</keyword>
<comment type="caution">
    <text evidence="7">The sequence shown here is derived from an EMBL/GenBank/DDBJ whole genome shotgun (WGS) entry which is preliminary data.</text>
</comment>
<sequence>MSGSRTIQALLLATSMTIPSAFAGDIVESVAGGAAHSGDGGYFELGASLSYLGSSSDVRLEDEDSLIPSLLISGVYQYKGLFAEMIHQSQDGINLGFNFWNSENWSLDLLAANLMGSYSRLDGVDPSQLDEFERNLYLLSEEDSLYVGAGIRATRYWDNQYVLQLRLMTDYYDDQGVFGSARLGKSWQVRNWNFHILGSVEYASATLNQHLYGVSREEATTLFPEYKPDASLSFGVEVGAAYPITQNLVFRGFYRFWSIPGEVSDSPFVVDDHSSMASVSISYVF</sequence>
<evidence type="ECO:0000256" key="1">
    <source>
        <dbReference type="ARBA" id="ARBA00004442"/>
    </source>
</evidence>
<dbReference type="SUPFAM" id="SSF103515">
    <property type="entry name" value="Autotransporter"/>
    <property type="match status" value="1"/>
</dbReference>
<dbReference type="Proteomes" id="UP000305675">
    <property type="component" value="Unassembled WGS sequence"/>
</dbReference>
<reference evidence="7 8" key="1">
    <citation type="submission" date="2019-04" db="EMBL/GenBank/DDBJ databases">
        <authorList>
            <person name="Hwang J.C."/>
        </authorList>
    </citation>
    <scope>NUCLEOTIDE SEQUENCE [LARGE SCALE GENOMIC DNA]</scope>
    <source>
        <strain evidence="7 8">IMCC35002</strain>
    </source>
</reference>
<dbReference type="InterPro" id="IPR010583">
    <property type="entry name" value="MipA"/>
</dbReference>
<evidence type="ECO:0000256" key="5">
    <source>
        <dbReference type="ARBA" id="ARBA00023237"/>
    </source>
</evidence>
<organism evidence="7 8">
    <name type="scientific">Ferrimonas aestuarii</name>
    <dbReference type="NCBI Taxonomy" id="2569539"/>
    <lineage>
        <taxon>Bacteria</taxon>
        <taxon>Pseudomonadati</taxon>
        <taxon>Pseudomonadota</taxon>
        <taxon>Gammaproteobacteria</taxon>
        <taxon>Alteromonadales</taxon>
        <taxon>Ferrimonadaceae</taxon>
        <taxon>Ferrimonas</taxon>
    </lineage>
</organism>
<dbReference type="OrthoDB" id="5903970at2"/>
<evidence type="ECO:0000313" key="8">
    <source>
        <dbReference type="Proteomes" id="UP000305675"/>
    </source>
</evidence>
<dbReference type="PANTHER" id="PTHR38776:SF1">
    <property type="entry name" value="MLTA-INTERACTING PROTEIN-RELATED"/>
    <property type="match status" value="1"/>
</dbReference>
<evidence type="ECO:0000256" key="6">
    <source>
        <dbReference type="SAM" id="SignalP"/>
    </source>
</evidence>
<evidence type="ECO:0000313" key="7">
    <source>
        <dbReference type="EMBL" id="TKB55027.1"/>
    </source>
</evidence>
<gene>
    <name evidence="7" type="ORF">FCL42_10725</name>
</gene>
<accession>A0A4U1BQH5</accession>
<dbReference type="InterPro" id="IPR036709">
    <property type="entry name" value="Autotransporte_beta_dom_sf"/>
</dbReference>
<keyword evidence="4" id="KW-0472">Membrane</keyword>
<keyword evidence="3 6" id="KW-0732">Signal</keyword>
<name>A0A4U1BQH5_9GAMM</name>
<comment type="similarity">
    <text evidence="2">Belongs to the MipA/OmpV family.</text>
</comment>
<dbReference type="EMBL" id="SWCJ01000006">
    <property type="protein sequence ID" value="TKB55027.1"/>
    <property type="molecule type" value="Genomic_DNA"/>
</dbReference>
<dbReference type="Pfam" id="PF06629">
    <property type="entry name" value="MipA"/>
    <property type="match status" value="1"/>
</dbReference>
<protein>
    <submittedName>
        <fullName evidence="7">MipA/OmpV family protein</fullName>
    </submittedName>
</protein>
<dbReference type="GO" id="GO:0009279">
    <property type="term" value="C:cell outer membrane"/>
    <property type="evidence" value="ECO:0007669"/>
    <property type="project" value="UniProtKB-SubCell"/>
</dbReference>
<comment type="subcellular location">
    <subcellularLocation>
        <location evidence="1">Cell outer membrane</location>
    </subcellularLocation>
</comment>
<keyword evidence="5" id="KW-0998">Cell outer membrane</keyword>
<evidence type="ECO:0000256" key="3">
    <source>
        <dbReference type="ARBA" id="ARBA00022729"/>
    </source>
</evidence>
<dbReference type="PANTHER" id="PTHR38776">
    <property type="entry name" value="MLTA-INTERACTING PROTEIN-RELATED"/>
    <property type="match status" value="1"/>
</dbReference>
<evidence type="ECO:0000256" key="2">
    <source>
        <dbReference type="ARBA" id="ARBA00005722"/>
    </source>
</evidence>
<evidence type="ECO:0000256" key="4">
    <source>
        <dbReference type="ARBA" id="ARBA00023136"/>
    </source>
</evidence>
<proteinExistence type="inferred from homology"/>
<feature type="chain" id="PRO_5021001258" evidence="6">
    <location>
        <begin position="24"/>
        <end position="285"/>
    </location>
</feature>
<dbReference type="AlphaFoldDB" id="A0A4U1BQH5"/>